<keyword evidence="4" id="KW-1185">Reference proteome</keyword>
<dbReference type="InterPro" id="IPR003594">
    <property type="entry name" value="HATPase_dom"/>
</dbReference>
<dbReference type="EMBL" id="CP000386">
    <property type="protein sequence ID" value="ABG05581.1"/>
    <property type="molecule type" value="Genomic_DNA"/>
</dbReference>
<evidence type="ECO:0000313" key="3">
    <source>
        <dbReference type="EMBL" id="ABG05581.1"/>
    </source>
</evidence>
<accession>Q1ASP7</accession>
<dbReference type="eggNOG" id="COG2172">
    <property type="taxonomic scope" value="Bacteria"/>
</dbReference>
<dbReference type="InterPro" id="IPR050267">
    <property type="entry name" value="Anti-sigma-factor_SerPK"/>
</dbReference>
<dbReference type="Proteomes" id="UP000006637">
    <property type="component" value="Chromosome"/>
</dbReference>
<dbReference type="PhylomeDB" id="Q1ASP7"/>
<dbReference type="RefSeq" id="WP_011565590.1">
    <property type="nucleotide sequence ID" value="NC_008148.1"/>
</dbReference>
<organism evidence="3 4">
    <name type="scientific">Rubrobacter xylanophilus (strain DSM 9941 / JCM 11954 / NBRC 16129 / PRD-1)</name>
    <dbReference type="NCBI Taxonomy" id="266117"/>
    <lineage>
        <taxon>Bacteria</taxon>
        <taxon>Bacillati</taxon>
        <taxon>Actinomycetota</taxon>
        <taxon>Rubrobacteria</taxon>
        <taxon>Rubrobacterales</taxon>
        <taxon>Rubrobacteraceae</taxon>
        <taxon>Rubrobacter</taxon>
    </lineage>
</organism>
<dbReference type="CDD" id="cd16936">
    <property type="entry name" value="HATPase_RsbW-like"/>
    <property type="match status" value="1"/>
</dbReference>
<dbReference type="Gene3D" id="3.30.565.10">
    <property type="entry name" value="Histidine kinase-like ATPase, C-terminal domain"/>
    <property type="match status" value="1"/>
</dbReference>
<dbReference type="Pfam" id="PF13581">
    <property type="entry name" value="HATPase_c_2"/>
    <property type="match status" value="1"/>
</dbReference>
<gene>
    <name evidence="3" type="ordered locus">Rxyl_2664</name>
</gene>
<protein>
    <submittedName>
        <fullName evidence="3">Putative anti-sigma regulatory factor, serine/threonine protein kinase</fullName>
    </submittedName>
</protein>
<dbReference type="InterPro" id="IPR036890">
    <property type="entry name" value="HATPase_C_sf"/>
</dbReference>
<dbReference type="GO" id="GO:0004674">
    <property type="term" value="F:protein serine/threonine kinase activity"/>
    <property type="evidence" value="ECO:0007669"/>
    <property type="project" value="UniProtKB-KW"/>
</dbReference>
<dbReference type="HOGENOM" id="CLU_090336_24_2_11"/>
<evidence type="ECO:0000259" key="2">
    <source>
        <dbReference type="Pfam" id="PF13581"/>
    </source>
</evidence>
<dbReference type="SUPFAM" id="SSF55874">
    <property type="entry name" value="ATPase domain of HSP90 chaperone/DNA topoisomerase II/histidine kinase"/>
    <property type="match status" value="1"/>
</dbReference>
<keyword evidence="1 3" id="KW-0723">Serine/threonine-protein kinase</keyword>
<name>Q1ASP7_RUBXD</name>
<dbReference type="KEGG" id="rxy:Rxyl_2664"/>
<proteinExistence type="predicted"/>
<evidence type="ECO:0000256" key="1">
    <source>
        <dbReference type="ARBA" id="ARBA00022527"/>
    </source>
</evidence>
<keyword evidence="3" id="KW-0418">Kinase</keyword>
<keyword evidence="3" id="KW-0808">Transferase</keyword>
<dbReference type="PANTHER" id="PTHR35526:SF3">
    <property type="entry name" value="ANTI-SIGMA-F FACTOR RSBW"/>
    <property type="match status" value="1"/>
</dbReference>
<sequence length="139" mass="15617">MRAKLRIESRVEEVARARRWLAEHALAAGFPEDETRRVGLALSEACTNVIEHAYGGQPGHHIDLQLDVDAERLTVRVRDTGRPFDPASYRPPDLSRAHESGYGVHLMRSIMDEVRYAPSEEGGTQLTMVRLRGGRRLSS</sequence>
<evidence type="ECO:0000313" key="4">
    <source>
        <dbReference type="Proteomes" id="UP000006637"/>
    </source>
</evidence>
<reference evidence="3 4" key="1">
    <citation type="submission" date="2006-06" db="EMBL/GenBank/DDBJ databases">
        <title>Complete sequence of Rubrobacter xylanophilus DSM 9941.</title>
        <authorList>
            <consortium name="US DOE Joint Genome Institute"/>
            <person name="Copeland A."/>
            <person name="Lucas S."/>
            <person name="Lapidus A."/>
            <person name="Barry K."/>
            <person name="Detter J.C."/>
            <person name="Glavina del Rio T."/>
            <person name="Hammon N."/>
            <person name="Israni S."/>
            <person name="Dalin E."/>
            <person name="Tice H."/>
            <person name="Pitluck S."/>
            <person name="Munk A.C."/>
            <person name="Brettin T."/>
            <person name="Bruce D."/>
            <person name="Han C."/>
            <person name="Tapia R."/>
            <person name="Gilna P."/>
            <person name="Schmutz J."/>
            <person name="Larimer F."/>
            <person name="Land M."/>
            <person name="Hauser L."/>
            <person name="Kyrpides N."/>
            <person name="Lykidis A."/>
            <person name="da Costa M.S."/>
            <person name="Rainey F.A."/>
            <person name="Empadinhas N."/>
            <person name="Jolivet E."/>
            <person name="Battista J.R."/>
            <person name="Richardson P."/>
        </authorList>
    </citation>
    <scope>NUCLEOTIDE SEQUENCE [LARGE SCALE GENOMIC DNA]</scope>
    <source>
        <strain evidence="4">DSM 9941 / NBRC 16129 / PRD-1</strain>
    </source>
</reference>
<feature type="domain" description="Histidine kinase/HSP90-like ATPase" evidence="2">
    <location>
        <begin position="8"/>
        <end position="129"/>
    </location>
</feature>
<dbReference type="AlphaFoldDB" id="Q1ASP7"/>
<dbReference type="PANTHER" id="PTHR35526">
    <property type="entry name" value="ANTI-SIGMA-F FACTOR RSBW-RELATED"/>
    <property type="match status" value="1"/>
</dbReference>
<dbReference type="STRING" id="266117.Rxyl_2664"/>